<evidence type="ECO:0000256" key="8">
    <source>
        <dbReference type="ARBA" id="ARBA00022729"/>
    </source>
</evidence>
<dbReference type="InterPro" id="IPR030400">
    <property type="entry name" value="Sedolisin_dom"/>
</dbReference>
<evidence type="ECO:0000256" key="10">
    <source>
        <dbReference type="ARBA" id="ARBA00022825"/>
    </source>
</evidence>
<dbReference type="PROSITE" id="PS51695">
    <property type="entry name" value="SEDOLISIN"/>
    <property type="match status" value="1"/>
</dbReference>
<feature type="active site" description="Charge relay system" evidence="15">
    <location>
        <position position="293"/>
    </location>
</feature>
<feature type="signal peptide" evidence="16">
    <location>
        <begin position="1"/>
        <end position="22"/>
    </location>
</feature>
<comment type="subcellular location">
    <subcellularLocation>
        <location evidence="3">Secreted</location>
        <location evidence="3">Extracellular space</location>
    </subcellularLocation>
</comment>
<evidence type="ECO:0000256" key="2">
    <source>
        <dbReference type="ARBA" id="ARBA00002451"/>
    </source>
</evidence>
<dbReference type="Pfam" id="PF09286">
    <property type="entry name" value="Pro-kuma_activ"/>
    <property type="match status" value="1"/>
</dbReference>
<feature type="domain" description="Peptidase S53" evidence="17">
    <location>
        <begin position="213"/>
        <end position="599"/>
    </location>
</feature>
<keyword evidence="9 15" id="KW-0378">Hydrolase</keyword>
<keyword evidence="11 15" id="KW-0106">Calcium</keyword>
<evidence type="ECO:0000313" key="18">
    <source>
        <dbReference type="EMBL" id="PGH27633.1"/>
    </source>
</evidence>
<keyword evidence="12" id="KW-0843">Virulence</keyword>
<dbReference type="GO" id="GO:0005576">
    <property type="term" value="C:extracellular region"/>
    <property type="evidence" value="ECO:0007669"/>
    <property type="project" value="UniProtKB-SubCell"/>
</dbReference>
<evidence type="ECO:0000256" key="16">
    <source>
        <dbReference type="SAM" id="SignalP"/>
    </source>
</evidence>
<organism evidence="18 19">
    <name type="scientific">Polytolypa hystricis (strain UAMH7299)</name>
    <dbReference type="NCBI Taxonomy" id="1447883"/>
    <lineage>
        <taxon>Eukaryota</taxon>
        <taxon>Fungi</taxon>
        <taxon>Dikarya</taxon>
        <taxon>Ascomycota</taxon>
        <taxon>Pezizomycotina</taxon>
        <taxon>Eurotiomycetes</taxon>
        <taxon>Eurotiomycetidae</taxon>
        <taxon>Onygenales</taxon>
        <taxon>Onygenales incertae sedis</taxon>
        <taxon>Polytolypa</taxon>
    </lineage>
</organism>
<dbReference type="AlphaFoldDB" id="A0A2B7Z327"/>
<proteinExistence type="predicted"/>
<dbReference type="GO" id="GO:0004252">
    <property type="term" value="F:serine-type endopeptidase activity"/>
    <property type="evidence" value="ECO:0007669"/>
    <property type="project" value="UniProtKB-UniRule"/>
</dbReference>
<keyword evidence="14" id="KW-0325">Glycoprotein</keyword>
<evidence type="ECO:0000256" key="1">
    <source>
        <dbReference type="ARBA" id="ARBA00001910"/>
    </source>
</evidence>
<dbReference type="InterPro" id="IPR000209">
    <property type="entry name" value="Peptidase_S8/S53_dom"/>
</dbReference>
<feature type="binding site" evidence="15">
    <location>
        <position position="546"/>
    </location>
    <ligand>
        <name>Ca(2+)</name>
        <dbReference type="ChEBI" id="CHEBI:29108"/>
    </ligand>
</feature>
<dbReference type="SUPFAM" id="SSF52743">
    <property type="entry name" value="Subtilisin-like"/>
    <property type="match status" value="1"/>
</dbReference>
<feature type="binding site" evidence="15">
    <location>
        <position position="579"/>
    </location>
    <ligand>
        <name>Ca(2+)</name>
        <dbReference type="ChEBI" id="CHEBI:29108"/>
    </ligand>
</feature>
<dbReference type="InterPro" id="IPR015366">
    <property type="entry name" value="S53_propep"/>
</dbReference>
<keyword evidence="13" id="KW-0865">Zymogen</keyword>
<dbReference type="PANTHER" id="PTHR14218">
    <property type="entry name" value="PROTEASE S8 TRIPEPTIDYL PEPTIDASE I CLN2"/>
    <property type="match status" value="1"/>
</dbReference>
<feature type="chain" id="PRO_5012473856" description="tripeptidyl-peptidase II" evidence="16">
    <location>
        <begin position="23"/>
        <end position="599"/>
    </location>
</feature>
<evidence type="ECO:0000256" key="11">
    <source>
        <dbReference type="ARBA" id="ARBA00022837"/>
    </source>
</evidence>
<dbReference type="CDD" id="cd11377">
    <property type="entry name" value="Pro-peptidase_S53"/>
    <property type="match status" value="1"/>
</dbReference>
<dbReference type="EC" id="3.4.14.10" evidence="4"/>
<keyword evidence="5" id="KW-0964">Secreted</keyword>
<feature type="active site" description="Charge relay system" evidence="15">
    <location>
        <position position="289"/>
    </location>
</feature>
<dbReference type="Gene3D" id="3.40.50.200">
    <property type="entry name" value="Peptidase S8/S53 domain"/>
    <property type="match status" value="1"/>
</dbReference>
<dbReference type="SUPFAM" id="SSF54897">
    <property type="entry name" value="Protease propeptides/inhibitors"/>
    <property type="match status" value="1"/>
</dbReference>
<accession>A0A2B7Z327</accession>
<gene>
    <name evidence="18" type="ORF">AJ80_00646</name>
</gene>
<evidence type="ECO:0000256" key="7">
    <source>
        <dbReference type="ARBA" id="ARBA00022723"/>
    </source>
</evidence>
<protein>
    <recommendedName>
        <fullName evidence="4">tripeptidyl-peptidase II</fullName>
        <ecNumber evidence="4">3.4.14.10</ecNumber>
    </recommendedName>
</protein>
<evidence type="ECO:0000313" key="19">
    <source>
        <dbReference type="Proteomes" id="UP000224634"/>
    </source>
</evidence>
<evidence type="ECO:0000256" key="13">
    <source>
        <dbReference type="ARBA" id="ARBA00023145"/>
    </source>
</evidence>
<dbReference type="OrthoDB" id="409122at2759"/>
<name>A0A2B7Z327_POLH7</name>
<evidence type="ECO:0000256" key="4">
    <source>
        <dbReference type="ARBA" id="ARBA00012462"/>
    </source>
</evidence>
<dbReference type="InterPro" id="IPR050819">
    <property type="entry name" value="Tripeptidyl-peptidase_I"/>
</dbReference>
<dbReference type="SMART" id="SM00944">
    <property type="entry name" value="Pro-kuma_activ"/>
    <property type="match status" value="1"/>
</dbReference>
<dbReference type="EMBL" id="PDNA01000005">
    <property type="protein sequence ID" value="PGH27633.1"/>
    <property type="molecule type" value="Genomic_DNA"/>
</dbReference>
<keyword evidence="6 15" id="KW-0645">Protease</keyword>
<evidence type="ECO:0000256" key="9">
    <source>
        <dbReference type="ARBA" id="ARBA00022801"/>
    </source>
</evidence>
<evidence type="ECO:0000256" key="3">
    <source>
        <dbReference type="ARBA" id="ARBA00004239"/>
    </source>
</evidence>
<dbReference type="FunFam" id="3.40.50.200:FF:000015">
    <property type="entry name" value="Tripeptidyl peptidase A"/>
    <property type="match status" value="1"/>
</dbReference>
<comment type="catalytic activity">
    <reaction evidence="1">
        <text>Release of an N-terminal tripeptide from a polypeptide.</text>
        <dbReference type="EC" id="3.4.14.10"/>
    </reaction>
</comment>
<comment type="function">
    <text evidence="2">Secreted tripeptidyl-peptidase which degrades proteins at acidic pHs and is involved in virulence.</text>
</comment>
<keyword evidence="19" id="KW-1185">Reference proteome</keyword>
<keyword evidence="10 15" id="KW-0720">Serine protease</keyword>
<feature type="binding site" evidence="15">
    <location>
        <position position="581"/>
    </location>
    <ligand>
        <name>Ca(2+)</name>
        <dbReference type="ChEBI" id="CHEBI:29108"/>
    </ligand>
</feature>
<keyword evidence="8 16" id="KW-0732">Signal</keyword>
<dbReference type="CDD" id="cd04056">
    <property type="entry name" value="Peptidases_S53"/>
    <property type="match status" value="1"/>
</dbReference>
<reference evidence="18 19" key="1">
    <citation type="submission" date="2017-10" db="EMBL/GenBank/DDBJ databases">
        <title>Comparative genomics in systemic dimorphic fungi from Ajellomycetaceae.</title>
        <authorList>
            <person name="Munoz J.F."/>
            <person name="Mcewen J.G."/>
            <person name="Clay O.K."/>
            <person name="Cuomo C.A."/>
        </authorList>
    </citation>
    <scope>NUCLEOTIDE SEQUENCE [LARGE SCALE GENOMIC DNA]</scope>
    <source>
        <strain evidence="18 19">UAMH7299</strain>
    </source>
</reference>
<evidence type="ECO:0000256" key="6">
    <source>
        <dbReference type="ARBA" id="ARBA00022670"/>
    </source>
</evidence>
<evidence type="ECO:0000259" key="17">
    <source>
        <dbReference type="PROSITE" id="PS51695"/>
    </source>
</evidence>
<dbReference type="Proteomes" id="UP000224634">
    <property type="component" value="Unassembled WGS sequence"/>
</dbReference>
<dbReference type="GO" id="GO:0046872">
    <property type="term" value="F:metal ion binding"/>
    <property type="evidence" value="ECO:0007669"/>
    <property type="project" value="UniProtKB-UniRule"/>
</dbReference>
<comment type="caution">
    <text evidence="18">The sequence shown here is derived from an EMBL/GenBank/DDBJ whole genome shotgun (WGS) entry which is preliminary data.</text>
</comment>
<feature type="active site" description="Charge relay system" evidence="15">
    <location>
        <position position="504"/>
    </location>
</feature>
<dbReference type="PANTHER" id="PTHR14218:SF32">
    <property type="entry name" value="TRIPEPTIDYL PEPTIDASE SED3 (AFU_ORTHOLOGUE AFUA_3G08930)"/>
    <property type="match status" value="1"/>
</dbReference>
<dbReference type="GO" id="GO:0006508">
    <property type="term" value="P:proteolysis"/>
    <property type="evidence" value="ECO:0007669"/>
    <property type="project" value="UniProtKB-KW"/>
</dbReference>
<keyword evidence="7 15" id="KW-0479">Metal-binding</keyword>
<evidence type="ECO:0000256" key="5">
    <source>
        <dbReference type="ARBA" id="ARBA00022525"/>
    </source>
</evidence>
<evidence type="ECO:0000256" key="12">
    <source>
        <dbReference type="ARBA" id="ARBA00023026"/>
    </source>
</evidence>
<dbReference type="InterPro" id="IPR036852">
    <property type="entry name" value="Peptidase_S8/S53_dom_sf"/>
</dbReference>
<dbReference type="GO" id="GO:0008240">
    <property type="term" value="F:tripeptidyl-peptidase activity"/>
    <property type="evidence" value="ECO:0007669"/>
    <property type="project" value="UniProtKB-EC"/>
</dbReference>
<feature type="binding site" evidence="15">
    <location>
        <position position="547"/>
    </location>
    <ligand>
        <name>Ca(2+)</name>
        <dbReference type="ChEBI" id="CHEBI:29108"/>
    </ligand>
</feature>
<dbReference type="Pfam" id="PF00082">
    <property type="entry name" value="Peptidase_S8"/>
    <property type="match status" value="1"/>
</dbReference>
<evidence type="ECO:0000256" key="14">
    <source>
        <dbReference type="ARBA" id="ARBA00023180"/>
    </source>
</evidence>
<sequence>MTFANTFVRGVLCLLFCACALSSPLNTGLKQIEKLTTIPDGWVKGGSPDPSLTMDFKVAVSNQKTEWLHRAVMDISTPGHAHYGQHFKRDELKDVLRPQQKVTKGLLSWLVSNGIKEESIKDHGDWINFSASIADAERLLNTRFSYFKDSSSGVSKIRTLEYSAPASIASHIRMIQPTTMFGRLHQQAQQHSYATSSHLVNFNVEQSTSCNFVITPKCLRDLYKLGDFVPPAAPGNKLGVSGYLEQYAQYKDLGMFVKQHMSTASNVNFTVESINGGQNTQFSKEDSLEANLDIQYGIALSHPTNVTYYSTAGRGPLIPDLDQPDPNDISNEPYLEQLQYLLALPDDKLPTVLTTSYGENEQSIPLSYLKTTCDMFAQLGARGVSVIFSSGDTGVGSACQSNDGKNTTQFNSMYPASCPFVTSVGATSGINPERAVEFSSGGFSENFARPAYQDEAIKAYLGKLGDRWKGLYNPKGRGFPDIAAQGKNFIVYDKGRAQGVGGTSASAPVIAAIISNLNALRLAQGKQPLGFLNPWLYKTAHTAFTDIIHGGSTGCTGEDMYSKLPTPIVPFASWNATEGWDPVTGWGTPDWEKLVEVLP</sequence>
<evidence type="ECO:0000256" key="15">
    <source>
        <dbReference type="PROSITE-ProRule" id="PRU01032"/>
    </source>
</evidence>
<dbReference type="STRING" id="1447883.A0A2B7Z327"/>
<comment type="cofactor">
    <cofactor evidence="15">
        <name>Ca(2+)</name>
        <dbReference type="ChEBI" id="CHEBI:29108"/>
    </cofactor>
    <text evidence="15">Binds 1 Ca(2+) ion per subunit.</text>
</comment>